<dbReference type="Proteomes" id="UP000076038">
    <property type="component" value="Chromosome"/>
</dbReference>
<accession>A0A143QFK8</accession>
<sequence>MTRLPFAARVAAGVAVTVVEEARKLPGSALMLPMTVVSEALARGMRLQQQVTALAIKGDLVISALPVIGTPREEQPSWASFDEDEDDAFPATSRFDSAAVTDDVDVPDAPVAEPIAANGRFALYSTPPLDEPVQDTSAKPAAAATKPEIVEMIDFDTLALAQLRARLRTLSIEDLETLLEYENATSARAPFQTMLANRITTAKAK</sequence>
<protein>
    <recommendedName>
        <fullName evidence="1">DUF8129 domain-containing protein</fullName>
    </recommendedName>
</protein>
<reference evidence="3" key="2">
    <citation type="submission" date="2016-04" db="EMBL/GenBank/DDBJ databases">
        <title>Complete Genome and Plasmid Sequences for Rhodococcus fascians D188 and Draft Sequences for Rhodococcus spp. Isolates PBTS 1 and PBTS 2.</title>
        <authorList>
            <person name="Stamer R."/>
            <person name="Vereecke D."/>
            <person name="Zhang Y."/>
            <person name="Schilkey F."/>
            <person name="Devitt N."/>
            <person name="Randall J."/>
        </authorList>
    </citation>
    <scope>NUCLEOTIDE SEQUENCE [LARGE SCALE GENOMIC DNA]</scope>
    <source>
        <strain evidence="3">PBTS2</strain>
    </source>
</reference>
<name>A0A143QFK8_RHOFA</name>
<proteinExistence type="predicted"/>
<gene>
    <name evidence="2" type="ORF">A3Q41_00302</name>
</gene>
<evidence type="ECO:0000313" key="2">
    <source>
        <dbReference type="EMBL" id="AMY21626.1"/>
    </source>
</evidence>
<keyword evidence="3" id="KW-1185">Reference proteome</keyword>
<feature type="domain" description="DUF8129" evidence="1">
    <location>
        <begin position="160"/>
        <end position="198"/>
    </location>
</feature>
<dbReference type="OrthoDB" id="3544242at2"/>
<organism evidence="2 3">
    <name type="scientific">Rhodococcoides fascians</name>
    <name type="common">Rhodococcus fascians</name>
    <dbReference type="NCBI Taxonomy" id="1828"/>
    <lineage>
        <taxon>Bacteria</taxon>
        <taxon>Bacillati</taxon>
        <taxon>Actinomycetota</taxon>
        <taxon>Actinomycetes</taxon>
        <taxon>Mycobacteriales</taxon>
        <taxon>Nocardiaceae</taxon>
        <taxon>Rhodococcoides</taxon>
    </lineage>
</organism>
<dbReference type="NCBIfam" id="NF033649">
    <property type="entry name" value="LipDrop_Rv1109c"/>
    <property type="match status" value="1"/>
</dbReference>
<dbReference type="KEGG" id="rhs:A3Q41_00302"/>
<dbReference type="AlphaFoldDB" id="A0A143QFK8"/>
<dbReference type="Pfam" id="PF26450">
    <property type="entry name" value="DUF8129"/>
    <property type="match status" value="1"/>
</dbReference>
<evidence type="ECO:0000259" key="1">
    <source>
        <dbReference type="Pfam" id="PF26450"/>
    </source>
</evidence>
<dbReference type="GeneID" id="93555385"/>
<dbReference type="InterPro" id="IPR047728">
    <property type="entry name" value="LipDrop-assoc"/>
</dbReference>
<dbReference type="RefSeq" id="WP_032390347.1">
    <property type="nucleotide sequence ID" value="NZ_CP015220.1"/>
</dbReference>
<dbReference type="PATRIC" id="fig|1653479.3.peg.302"/>
<dbReference type="InterPro" id="IPR058442">
    <property type="entry name" value="DUF8129"/>
</dbReference>
<evidence type="ECO:0000313" key="3">
    <source>
        <dbReference type="Proteomes" id="UP000076038"/>
    </source>
</evidence>
<reference evidence="2 3" key="1">
    <citation type="journal article" date="2016" name="Genome Announc.">
        <title>Complete Genome and Plasmid Sequences for Rhodococcus fascians D188 and Draft Sequences for Rhodococcus Isolates PBTS 1 and PBTS 2.</title>
        <authorList>
            <person name="Stamler R.A."/>
            <person name="Vereecke D."/>
            <person name="Zhang Y."/>
            <person name="Schilkey F."/>
            <person name="Devitt N."/>
            <person name="Randall J.J."/>
        </authorList>
    </citation>
    <scope>NUCLEOTIDE SEQUENCE [LARGE SCALE GENOMIC DNA]</scope>
    <source>
        <strain evidence="2 3">PBTS2</strain>
    </source>
</reference>
<dbReference type="EMBL" id="CP015220">
    <property type="protein sequence ID" value="AMY21626.1"/>
    <property type="molecule type" value="Genomic_DNA"/>
</dbReference>